<keyword evidence="12" id="KW-1185">Reference proteome</keyword>
<evidence type="ECO:0000256" key="8">
    <source>
        <dbReference type="ARBA" id="ARBA00023277"/>
    </source>
</evidence>
<keyword evidence="8 9" id="KW-0119">Carbohydrate metabolism</keyword>
<comment type="activity regulation">
    <text evidence="9">Activated by a monovalent cation that binds near, but not in, the active site. The most likely occupant of the site in vivo is potassium. Ion binding induces a conformational change that may alter substrate affinity.</text>
</comment>
<evidence type="ECO:0000259" key="10">
    <source>
        <dbReference type="Pfam" id="PF00294"/>
    </source>
</evidence>
<keyword evidence="1 9" id="KW-0808">Transferase</keyword>
<dbReference type="RefSeq" id="WP_126038632.1">
    <property type="nucleotide sequence ID" value="NZ_CP034438.1"/>
</dbReference>
<comment type="function">
    <text evidence="9">Catalyzes the phosphorylation of ribose at O-5 in a reaction requiring ATP and magnesium. The resulting D-ribose-5-phosphate can then be used either for sythesis of nucleotides, histidine, and tryptophan, or as a component of the pentose phosphate pathway.</text>
</comment>
<keyword evidence="5 9" id="KW-0067">ATP-binding</keyword>
<dbReference type="UniPathway" id="UPA00916">
    <property type="reaction ID" value="UER00889"/>
</dbReference>
<feature type="binding site" evidence="9">
    <location>
        <position position="239"/>
    </location>
    <ligand>
        <name>substrate</name>
    </ligand>
</feature>
<dbReference type="InterPro" id="IPR011611">
    <property type="entry name" value="PfkB_dom"/>
</dbReference>
<keyword evidence="4 9" id="KW-0418">Kinase</keyword>
<comment type="catalytic activity">
    <reaction evidence="9">
        <text>D-ribose + ATP = D-ribose 5-phosphate + ADP + H(+)</text>
        <dbReference type="Rhea" id="RHEA:13697"/>
        <dbReference type="ChEBI" id="CHEBI:15378"/>
        <dbReference type="ChEBI" id="CHEBI:30616"/>
        <dbReference type="ChEBI" id="CHEBI:47013"/>
        <dbReference type="ChEBI" id="CHEBI:78346"/>
        <dbReference type="ChEBI" id="CHEBI:456216"/>
        <dbReference type="EC" id="2.7.1.15"/>
    </reaction>
</comment>
<dbReference type="Proteomes" id="UP000270021">
    <property type="component" value="Chromosome"/>
</dbReference>
<feature type="binding site" evidence="9">
    <location>
        <position position="272"/>
    </location>
    <ligand>
        <name>K(+)</name>
        <dbReference type="ChEBI" id="CHEBI:29103"/>
    </ligand>
</feature>
<dbReference type="KEGG" id="fsl:EJO69_02205"/>
<feature type="binding site" evidence="9">
    <location>
        <begin position="238"/>
        <end position="239"/>
    </location>
    <ligand>
        <name>ATP</name>
        <dbReference type="ChEBI" id="CHEBI:30616"/>
    </ligand>
</feature>
<dbReference type="SUPFAM" id="SSF53613">
    <property type="entry name" value="Ribokinase-like"/>
    <property type="match status" value="1"/>
</dbReference>
<dbReference type="GO" id="GO:0019303">
    <property type="term" value="P:D-ribose catabolic process"/>
    <property type="evidence" value="ECO:0007669"/>
    <property type="project" value="UniProtKB-UniRule"/>
</dbReference>
<dbReference type="GO" id="GO:0005829">
    <property type="term" value="C:cytosol"/>
    <property type="evidence" value="ECO:0007669"/>
    <property type="project" value="TreeGrafter"/>
</dbReference>
<dbReference type="GO" id="GO:0046872">
    <property type="term" value="F:metal ion binding"/>
    <property type="evidence" value="ECO:0007669"/>
    <property type="project" value="UniProtKB-KW"/>
</dbReference>
<comment type="similarity">
    <text evidence="9">Belongs to the carbohydrate kinase PfkB family. Ribokinase subfamily.</text>
</comment>
<dbReference type="InterPro" id="IPR002139">
    <property type="entry name" value="Ribo/fructo_kinase"/>
</dbReference>
<feature type="binding site" evidence="9">
    <location>
        <begin position="37"/>
        <end position="41"/>
    </location>
    <ligand>
        <name>substrate</name>
    </ligand>
</feature>
<organism evidence="11 12">
    <name type="scientific">Flaviflexus salsibiostraticola</name>
    <dbReference type="NCBI Taxonomy" id="1282737"/>
    <lineage>
        <taxon>Bacteria</taxon>
        <taxon>Bacillati</taxon>
        <taxon>Actinomycetota</taxon>
        <taxon>Actinomycetes</taxon>
        <taxon>Actinomycetales</taxon>
        <taxon>Actinomycetaceae</taxon>
        <taxon>Flaviflexus</taxon>
    </lineage>
</organism>
<keyword evidence="3 9" id="KW-0547">Nucleotide-binding</keyword>
<comment type="caution">
    <text evidence="9">Lacks conserved residue(s) required for the propagation of feature annotation.</text>
</comment>
<evidence type="ECO:0000256" key="1">
    <source>
        <dbReference type="ARBA" id="ARBA00022679"/>
    </source>
</evidence>
<dbReference type="Pfam" id="PF00294">
    <property type="entry name" value="PfkB"/>
    <property type="match status" value="1"/>
</dbReference>
<dbReference type="PRINTS" id="PR00990">
    <property type="entry name" value="RIBOKINASE"/>
</dbReference>
<dbReference type="OrthoDB" id="9775849at2"/>
<comment type="subunit">
    <text evidence="9">Homodimer.</text>
</comment>
<comment type="cofactor">
    <cofactor evidence="9">
        <name>Mg(2+)</name>
        <dbReference type="ChEBI" id="CHEBI:18420"/>
    </cofactor>
    <text evidence="9">Requires a divalent cation, most likely magnesium in vivo, as an electrophilic catalyst to aid phosphoryl group transfer. It is the chelate of the metal and the nucleotide that is the actual substrate.</text>
</comment>
<feature type="binding site" evidence="9">
    <location>
        <position position="233"/>
    </location>
    <ligand>
        <name>K(+)</name>
        <dbReference type="ChEBI" id="CHEBI:29103"/>
    </ligand>
</feature>
<dbReference type="InterPro" id="IPR029056">
    <property type="entry name" value="Ribokinase-like"/>
</dbReference>
<comment type="pathway">
    <text evidence="9">Carbohydrate metabolism; D-ribose degradation; D-ribose 5-phosphate from beta-D-ribopyranose: step 2/2.</text>
</comment>
<reference evidence="11 12" key="1">
    <citation type="submission" date="2018-12" db="EMBL/GenBank/DDBJ databases">
        <title>Complete genome sequence of Flaviflexus salsibiostraticola KCTC 33148.</title>
        <authorList>
            <person name="Bae J.-W."/>
        </authorList>
    </citation>
    <scope>NUCLEOTIDE SEQUENCE [LARGE SCALE GENOMIC DNA]</scope>
    <source>
        <strain evidence="11 12">KCTC 33148</strain>
    </source>
</reference>
<dbReference type="GO" id="GO:0005524">
    <property type="term" value="F:ATP binding"/>
    <property type="evidence" value="ECO:0007669"/>
    <property type="project" value="UniProtKB-UniRule"/>
</dbReference>
<dbReference type="AlphaFoldDB" id="A0A3S8Z6V5"/>
<evidence type="ECO:0000256" key="5">
    <source>
        <dbReference type="ARBA" id="ARBA00022840"/>
    </source>
</evidence>
<keyword evidence="7 9" id="KW-0630">Potassium</keyword>
<dbReference type="PANTHER" id="PTHR10584">
    <property type="entry name" value="SUGAR KINASE"/>
    <property type="match status" value="1"/>
</dbReference>
<protein>
    <recommendedName>
        <fullName evidence="9">Ribokinase</fullName>
        <shortName evidence="9">RK</shortName>
        <ecNumber evidence="9">2.7.1.15</ecNumber>
    </recommendedName>
</protein>
<feature type="binding site" evidence="9">
    <location>
        <position position="235"/>
    </location>
    <ligand>
        <name>K(+)</name>
        <dbReference type="ChEBI" id="CHEBI:29103"/>
    </ligand>
</feature>
<dbReference type="PANTHER" id="PTHR10584:SF166">
    <property type="entry name" value="RIBOKINASE"/>
    <property type="match status" value="1"/>
</dbReference>
<feature type="binding site" evidence="9">
    <location>
        <begin position="206"/>
        <end position="211"/>
    </location>
    <ligand>
        <name>ATP</name>
        <dbReference type="ChEBI" id="CHEBI:30616"/>
    </ligand>
</feature>
<dbReference type="HAMAP" id="MF_01987">
    <property type="entry name" value="Ribokinase"/>
    <property type="match status" value="1"/>
</dbReference>
<evidence type="ECO:0000256" key="4">
    <source>
        <dbReference type="ARBA" id="ARBA00022777"/>
    </source>
</evidence>
<feature type="binding site" evidence="9">
    <location>
        <position position="139"/>
    </location>
    <ligand>
        <name>substrate</name>
    </ligand>
</feature>
<feature type="domain" description="Carbohydrate kinase PfkB" evidence="10">
    <location>
        <begin position="11"/>
        <end position="281"/>
    </location>
</feature>
<evidence type="ECO:0000256" key="9">
    <source>
        <dbReference type="HAMAP-Rule" id="MF_01987"/>
    </source>
</evidence>
<evidence type="ECO:0000313" key="12">
    <source>
        <dbReference type="Proteomes" id="UP000270021"/>
    </source>
</evidence>
<dbReference type="InterPro" id="IPR011877">
    <property type="entry name" value="Ribokinase"/>
</dbReference>
<dbReference type="GO" id="GO:0004747">
    <property type="term" value="F:ribokinase activity"/>
    <property type="evidence" value="ECO:0007669"/>
    <property type="project" value="UniProtKB-UniRule"/>
</dbReference>
<dbReference type="EMBL" id="CP034438">
    <property type="protein sequence ID" value="AZN29241.1"/>
    <property type="molecule type" value="Genomic_DNA"/>
</dbReference>
<evidence type="ECO:0000313" key="11">
    <source>
        <dbReference type="EMBL" id="AZN29241.1"/>
    </source>
</evidence>
<sequence>MILVIGSYGTGITMRVPRIPESGETISGAQLSIGYGGKSSNQAVAARRQGASRVELITAIGDDAFGREARQLWNDEGIGFQFVKTVPEVSTMVGGIFVEPSGENRIVIAPGALEHLTVKDLESFSELFDQASVVVVCLEIPTDVVAHAIAMADERGARVVLNPAPAAPLDESVFSKADFFIPNESEFEFYSKSGYERPPGQTLIVTQGSGGVRVIDDAGEQRFAPLPQEKVVDTTGAGDTFVGTFCAAIDEGLNVSTAVKRAIVASSLSVTKNEVIPAIPEREAVDAELKNAEEGIWK</sequence>
<dbReference type="EC" id="2.7.1.15" evidence="9"/>
<comment type="subcellular location">
    <subcellularLocation>
        <location evidence="9">Cytoplasm</location>
    </subcellularLocation>
</comment>
<keyword evidence="2 9" id="KW-0479">Metal-binding</keyword>
<evidence type="ECO:0000256" key="3">
    <source>
        <dbReference type="ARBA" id="ARBA00022741"/>
    </source>
</evidence>
<keyword evidence="6 9" id="KW-0460">Magnesium</keyword>
<accession>A0A3S8Z6V5</accession>
<dbReference type="CDD" id="cd01174">
    <property type="entry name" value="ribokinase"/>
    <property type="match status" value="1"/>
</dbReference>
<feature type="binding site" evidence="9">
    <location>
        <position position="183"/>
    </location>
    <ligand>
        <name>ATP</name>
        <dbReference type="ChEBI" id="CHEBI:30616"/>
    </ligand>
</feature>
<evidence type="ECO:0000256" key="7">
    <source>
        <dbReference type="ARBA" id="ARBA00022958"/>
    </source>
</evidence>
<feature type="active site" description="Proton acceptor" evidence="9">
    <location>
        <position position="239"/>
    </location>
</feature>
<gene>
    <name evidence="9" type="primary">rbsK</name>
    <name evidence="11" type="ORF">EJO69_02205</name>
</gene>
<evidence type="ECO:0000256" key="2">
    <source>
        <dbReference type="ARBA" id="ARBA00022723"/>
    </source>
</evidence>
<name>A0A3S8Z6V5_9ACTO</name>
<evidence type="ECO:0000256" key="6">
    <source>
        <dbReference type="ARBA" id="ARBA00022842"/>
    </source>
</evidence>
<proteinExistence type="inferred from homology"/>
<keyword evidence="9" id="KW-0963">Cytoplasm</keyword>
<feature type="binding site" evidence="9">
    <location>
        <position position="269"/>
    </location>
    <ligand>
        <name>K(+)</name>
        <dbReference type="ChEBI" id="CHEBI:29103"/>
    </ligand>
</feature>
<dbReference type="Gene3D" id="3.40.1190.20">
    <property type="match status" value="1"/>
</dbReference>